<dbReference type="NCBIfam" id="TIGR02228">
    <property type="entry name" value="sigpep_I_arch"/>
    <property type="match status" value="1"/>
</dbReference>
<feature type="transmembrane region" description="Helical" evidence="7">
    <location>
        <begin position="21"/>
        <end position="50"/>
    </location>
</feature>
<dbReference type="EC" id="3.4.21.89" evidence="5"/>
<feature type="compositionally biased region" description="Gly residues" evidence="6">
    <location>
        <begin position="194"/>
        <end position="204"/>
    </location>
</feature>
<dbReference type="EMBL" id="AQHZ01000024">
    <property type="protein sequence ID" value="ENO17508.1"/>
    <property type="molecule type" value="Genomic_DNA"/>
</dbReference>
<dbReference type="SUPFAM" id="SSF51306">
    <property type="entry name" value="LexA/Signal peptidase"/>
    <property type="match status" value="1"/>
</dbReference>
<evidence type="ECO:0000313" key="9">
    <source>
        <dbReference type="Proteomes" id="UP000013015"/>
    </source>
</evidence>
<dbReference type="GO" id="GO:0004252">
    <property type="term" value="F:serine-type endopeptidase activity"/>
    <property type="evidence" value="ECO:0007669"/>
    <property type="project" value="UniProtKB-UniRule"/>
</dbReference>
<dbReference type="GO" id="GO:0016020">
    <property type="term" value="C:membrane"/>
    <property type="evidence" value="ECO:0007669"/>
    <property type="project" value="UniProtKB-SubCell"/>
</dbReference>
<comment type="caution">
    <text evidence="8">The sequence shown here is derived from an EMBL/GenBank/DDBJ whole genome shotgun (WGS) entry which is preliminary data.</text>
</comment>
<protein>
    <recommendedName>
        <fullName evidence="5">Signal peptidase I</fullName>
        <ecNumber evidence="5">3.4.21.89</ecNumber>
    </recommendedName>
</protein>
<dbReference type="InterPro" id="IPR019533">
    <property type="entry name" value="Peptidase_S26"/>
</dbReference>
<feature type="region of interest" description="Disordered" evidence="6">
    <location>
        <begin position="186"/>
        <end position="211"/>
    </location>
</feature>
<organism evidence="8 9">
    <name type="scientific">Schaalia cardiffensis F0333</name>
    <dbReference type="NCBI Taxonomy" id="888050"/>
    <lineage>
        <taxon>Bacteria</taxon>
        <taxon>Bacillati</taxon>
        <taxon>Actinomycetota</taxon>
        <taxon>Actinomycetes</taxon>
        <taxon>Actinomycetales</taxon>
        <taxon>Actinomycetaceae</taxon>
        <taxon>Schaalia</taxon>
    </lineage>
</organism>
<accession>N6X8M6</accession>
<name>N6X8M6_9ACTO</name>
<gene>
    <name evidence="8" type="ORF">HMPREF9004_1418</name>
</gene>
<reference evidence="8 9" key="1">
    <citation type="submission" date="2013-03" db="EMBL/GenBank/DDBJ databases">
        <title>Reference genome for the Human Microbiome Project.</title>
        <authorList>
            <person name="Aqrawi P."/>
            <person name="Ayvaz T."/>
            <person name="Bess C."/>
            <person name="Blankenburg K."/>
            <person name="Coyle M."/>
            <person name="Deng J."/>
            <person name="Forbes L."/>
            <person name="Fowler G."/>
            <person name="Francisco L."/>
            <person name="Fu Q."/>
            <person name="Gibbs R."/>
            <person name="Gross S."/>
            <person name="Gubbala S."/>
            <person name="Hale W."/>
            <person name="Hemphill L."/>
            <person name="Highlander S."/>
            <person name="Hirani K."/>
            <person name="Jackson L."/>
            <person name="Jakkamsetti A."/>
            <person name="Javaid M."/>
            <person name="Jayaseelan J.C."/>
            <person name="Jiang H."/>
            <person name="Joshi V."/>
            <person name="Korchina V."/>
            <person name="Kovar C."/>
            <person name="Lara F."/>
            <person name="Lee S."/>
            <person name="Liu Y."/>
            <person name="Mata R."/>
            <person name="Mathew T."/>
            <person name="Munidasa M."/>
            <person name="Muzny D."/>
            <person name="Nazareth L."/>
            <person name="Ngo R."/>
            <person name="Nguyen L."/>
            <person name="Nguyen N."/>
            <person name="Okwuonu G."/>
            <person name="Ongeri F."/>
            <person name="Palculict T."/>
            <person name="Patil S."/>
            <person name="Petrosino J."/>
            <person name="Pham C."/>
            <person name="Pham P."/>
            <person name="Pu L.-L."/>
            <person name="Qin X."/>
            <person name="Qu J."/>
            <person name="Reid J."/>
            <person name="Ross M."/>
            <person name="Ruth R."/>
            <person name="Saada N."/>
            <person name="San Lucas F."/>
            <person name="Santibanez J."/>
            <person name="Shang Y."/>
            <person name="Simmons D."/>
            <person name="Song X.-Z."/>
            <person name="Tang L.-Y."/>
            <person name="Thornton R."/>
            <person name="Warren J."/>
            <person name="Weissenberger G."/>
            <person name="Wilczek-Boney K."/>
            <person name="Worley K."/>
            <person name="Youmans B."/>
            <person name="Zhang J."/>
            <person name="Zhang L."/>
            <person name="Zhao Z."/>
            <person name="Zhou C."/>
            <person name="Zhu D."/>
            <person name="Zhu Y."/>
        </authorList>
    </citation>
    <scope>NUCLEOTIDE SEQUENCE [LARGE SCALE GENOMIC DNA]</scope>
    <source>
        <strain evidence="8 9">F0333</strain>
    </source>
</reference>
<evidence type="ECO:0000256" key="3">
    <source>
        <dbReference type="ARBA" id="ARBA00022989"/>
    </source>
</evidence>
<keyword evidence="8" id="KW-0378">Hydrolase</keyword>
<evidence type="ECO:0000256" key="4">
    <source>
        <dbReference type="ARBA" id="ARBA00023136"/>
    </source>
</evidence>
<sequence length="211" mass="22699">MGEEAGVSRVRTKREGKRFGVFQAVQYVALIVLGLLITLVSVIPAVMGWVPLTILSGSMAPSMPAGSLAVVAPIDVDERENIPIGTVITYMPHPDSDELVTHRVIVRNTASNGSVSYILKGDANDSPDSAPVLPKQIRAEKKYSIPFAGRMLRLLTPDVKFIGRILLASVLLVYALWQIRMSFKERSQRSKAQGLGGSASGGGVDSPEDSR</sequence>
<evidence type="ECO:0000256" key="5">
    <source>
        <dbReference type="NCBIfam" id="TIGR02228"/>
    </source>
</evidence>
<evidence type="ECO:0000256" key="2">
    <source>
        <dbReference type="ARBA" id="ARBA00022692"/>
    </source>
</evidence>
<comment type="subcellular location">
    <subcellularLocation>
        <location evidence="1">Membrane</location>
    </subcellularLocation>
</comment>
<dbReference type="GO" id="GO:0009003">
    <property type="term" value="F:signal peptidase activity"/>
    <property type="evidence" value="ECO:0007669"/>
    <property type="project" value="UniProtKB-EC"/>
</dbReference>
<dbReference type="InterPro" id="IPR001733">
    <property type="entry name" value="Peptidase_S26B"/>
</dbReference>
<keyword evidence="2 7" id="KW-0812">Transmembrane</keyword>
<dbReference type="GO" id="GO:0006465">
    <property type="term" value="P:signal peptide processing"/>
    <property type="evidence" value="ECO:0007669"/>
    <property type="project" value="UniProtKB-UniRule"/>
</dbReference>
<evidence type="ECO:0000256" key="7">
    <source>
        <dbReference type="SAM" id="Phobius"/>
    </source>
</evidence>
<evidence type="ECO:0000256" key="1">
    <source>
        <dbReference type="ARBA" id="ARBA00004370"/>
    </source>
</evidence>
<evidence type="ECO:0000313" key="8">
    <source>
        <dbReference type="EMBL" id="ENO17508.1"/>
    </source>
</evidence>
<dbReference type="AlphaFoldDB" id="N6X8M6"/>
<dbReference type="InterPro" id="IPR036286">
    <property type="entry name" value="LexA/Signal_pep-like_sf"/>
</dbReference>
<dbReference type="STRING" id="888050.HMPREF9004_1418"/>
<keyword evidence="9" id="KW-1185">Reference proteome</keyword>
<evidence type="ECO:0000256" key="6">
    <source>
        <dbReference type="SAM" id="MobiDB-lite"/>
    </source>
</evidence>
<dbReference type="PATRIC" id="fig|888050.3.peg.1356"/>
<keyword evidence="3 7" id="KW-1133">Transmembrane helix</keyword>
<dbReference type="HOGENOM" id="CLU_089996_2_0_11"/>
<keyword evidence="4 7" id="KW-0472">Membrane</keyword>
<dbReference type="CDD" id="cd06530">
    <property type="entry name" value="S26_SPase_I"/>
    <property type="match status" value="1"/>
</dbReference>
<feature type="transmembrane region" description="Helical" evidence="7">
    <location>
        <begin position="161"/>
        <end position="179"/>
    </location>
</feature>
<dbReference type="eggNOG" id="COG0681">
    <property type="taxonomic scope" value="Bacteria"/>
</dbReference>
<dbReference type="Proteomes" id="UP000013015">
    <property type="component" value="Unassembled WGS sequence"/>
</dbReference>
<proteinExistence type="predicted"/>